<name>A0ABV3GCA6_MICGL</name>
<dbReference type="InterPro" id="IPR000835">
    <property type="entry name" value="HTH_MarR-typ"/>
</dbReference>
<gene>
    <name evidence="6" type="ORF">AB0I59_11610</name>
</gene>
<keyword evidence="3" id="KW-0804">Transcription</keyword>
<sequence>MTAGSGDASQVRLPSEGAEAPVTSSGLESSLAYLLSRAERAVNRSLGAALASEEVSVEQWRILQALADGRGHSMGGLAEAALMPHPTLTKAVDRLVERAVVYRGHDPLDRRKVVVFLADRGRELLARLEAGIAEHRRAVLAAYGAARTERLMRELDHLARSLGG</sequence>
<reference evidence="6 7" key="1">
    <citation type="submission" date="2024-06" db="EMBL/GenBank/DDBJ databases">
        <title>The Natural Products Discovery Center: Release of the First 8490 Sequenced Strains for Exploring Actinobacteria Biosynthetic Diversity.</title>
        <authorList>
            <person name="Kalkreuter E."/>
            <person name="Kautsar S.A."/>
            <person name="Yang D."/>
            <person name="Bader C.D."/>
            <person name="Teijaro C.N."/>
            <person name="Fluegel L."/>
            <person name="Davis C.M."/>
            <person name="Simpson J.R."/>
            <person name="Lauterbach L."/>
            <person name="Steele A.D."/>
            <person name="Gui C."/>
            <person name="Meng S."/>
            <person name="Li G."/>
            <person name="Viehrig K."/>
            <person name="Ye F."/>
            <person name="Su P."/>
            <person name="Kiefer A.F."/>
            <person name="Nichols A."/>
            <person name="Cepeda A.J."/>
            <person name="Yan W."/>
            <person name="Fan B."/>
            <person name="Jiang Y."/>
            <person name="Adhikari A."/>
            <person name="Zheng C.-J."/>
            <person name="Schuster L."/>
            <person name="Cowan T.M."/>
            <person name="Smanski M.J."/>
            <person name="Chevrette M.G."/>
            <person name="De Carvalho L.P.S."/>
            <person name="Shen B."/>
        </authorList>
    </citation>
    <scope>NUCLEOTIDE SEQUENCE [LARGE SCALE GENOMIC DNA]</scope>
    <source>
        <strain evidence="6 7">NPDC050100</strain>
    </source>
</reference>
<organism evidence="6 7">
    <name type="scientific">Microtetraspora glauca</name>
    <dbReference type="NCBI Taxonomy" id="1996"/>
    <lineage>
        <taxon>Bacteria</taxon>
        <taxon>Bacillati</taxon>
        <taxon>Actinomycetota</taxon>
        <taxon>Actinomycetes</taxon>
        <taxon>Streptosporangiales</taxon>
        <taxon>Streptosporangiaceae</taxon>
        <taxon>Microtetraspora</taxon>
    </lineage>
</organism>
<dbReference type="PANTHER" id="PTHR33164">
    <property type="entry name" value="TRANSCRIPTIONAL REGULATOR, MARR FAMILY"/>
    <property type="match status" value="1"/>
</dbReference>
<evidence type="ECO:0000256" key="3">
    <source>
        <dbReference type="ARBA" id="ARBA00023163"/>
    </source>
</evidence>
<comment type="caution">
    <text evidence="6">The sequence shown here is derived from an EMBL/GenBank/DDBJ whole genome shotgun (WGS) entry which is preliminary data.</text>
</comment>
<dbReference type="InterPro" id="IPR036390">
    <property type="entry name" value="WH_DNA-bd_sf"/>
</dbReference>
<dbReference type="InterPro" id="IPR036388">
    <property type="entry name" value="WH-like_DNA-bd_sf"/>
</dbReference>
<proteinExistence type="predicted"/>
<dbReference type="Pfam" id="PF12802">
    <property type="entry name" value="MarR_2"/>
    <property type="match status" value="1"/>
</dbReference>
<dbReference type="SMART" id="SM00347">
    <property type="entry name" value="HTH_MARR"/>
    <property type="match status" value="1"/>
</dbReference>
<evidence type="ECO:0000256" key="4">
    <source>
        <dbReference type="SAM" id="MobiDB-lite"/>
    </source>
</evidence>
<dbReference type="InterPro" id="IPR039422">
    <property type="entry name" value="MarR/SlyA-like"/>
</dbReference>
<evidence type="ECO:0000256" key="2">
    <source>
        <dbReference type="ARBA" id="ARBA00023125"/>
    </source>
</evidence>
<feature type="domain" description="HTH marR-type" evidence="5">
    <location>
        <begin position="28"/>
        <end position="160"/>
    </location>
</feature>
<evidence type="ECO:0000313" key="6">
    <source>
        <dbReference type="EMBL" id="MEV0969273.1"/>
    </source>
</evidence>
<dbReference type="EMBL" id="JBFALK010000005">
    <property type="protein sequence ID" value="MEV0969273.1"/>
    <property type="molecule type" value="Genomic_DNA"/>
</dbReference>
<keyword evidence="1" id="KW-0805">Transcription regulation</keyword>
<dbReference type="Proteomes" id="UP001551675">
    <property type="component" value="Unassembled WGS sequence"/>
</dbReference>
<accession>A0ABV3GCA6</accession>
<keyword evidence="2" id="KW-0238">DNA-binding</keyword>
<dbReference type="PROSITE" id="PS50995">
    <property type="entry name" value="HTH_MARR_2"/>
    <property type="match status" value="1"/>
</dbReference>
<evidence type="ECO:0000259" key="5">
    <source>
        <dbReference type="PROSITE" id="PS50995"/>
    </source>
</evidence>
<dbReference type="SUPFAM" id="SSF46785">
    <property type="entry name" value="Winged helix' DNA-binding domain"/>
    <property type="match status" value="1"/>
</dbReference>
<dbReference type="RefSeq" id="WP_082777425.1">
    <property type="nucleotide sequence ID" value="NZ_JBFALK010000005.1"/>
</dbReference>
<protein>
    <submittedName>
        <fullName evidence="6">MarR family transcriptional regulator</fullName>
    </submittedName>
</protein>
<evidence type="ECO:0000256" key="1">
    <source>
        <dbReference type="ARBA" id="ARBA00023015"/>
    </source>
</evidence>
<dbReference type="Gene3D" id="1.10.10.10">
    <property type="entry name" value="Winged helix-like DNA-binding domain superfamily/Winged helix DNA-binding domain"/>
    <property type="match status" value="1"/>
</dbReference>
<dbReference type="PANTHER" id="PTHR33164:SF64">
    <property type="entry name" value="TRANSCRIPTIONAL REGULATOR SLYA"/>
    <property type="match status" value="1"/>
</dbReference>
<evidence type="ECO:0000313" key="7">
    <source>
        <dbReference type="Proteomes" id="UP001551675"/>
    </source>
</evidence>
<feature type="region of interest" description="Disordered" evidence="4">
    <location>
        <begin position="1"/>
        <end position="23"/>
    </location>
</feature>
<keyword evidence="7" id="KW-1185">Reference proteome</keyword>